<feature type="transmembrane region" description="Helical" evidence="9">
    <location>
        <begin position="34"/>
        <end position="53"/>
    </location>
</feature>
<dbReference type="SMART" id="SM00401">
    <property type="entry name" value="ZnF_GATA"/>
    <property type="match status" value="1"/>
</dbReference>
<evidence type="ECO:0000256" key="9">
    <source>
        <dbReference type="SAM" id="Phobius"/>
    </source>
</evidence>
<evidence type="ECO:0000256" key="4">
    <source>
        <dbReference type="ARBA" id="ARBA00023015"/>
    </source>
</evidence>
<evidence type="ECO:0000256" key="7">
    <source>
        <dbReference type="ARBA" id="ARBA00024019"/>
    </source>
</evidence>
<dbReference type="CDD" id="cd00202">
    <property type="entry name" value="ZnF_GATA"/>
    <property type="match status" value="1"/>
</dbReference>
<keyword evidence="9" id="KW-0472">Membrane</keyword>
<keyword evidence="1" id="KW-0479">Metal-binding</keyword>
<comment type="caution">
    <text evidence="11">The sequence shown here is derived from an EMBL/GenBank/DDBJ whole genome shotgun (WGS) entry which is preliminary data.</text>
</comment>
<feature type="domain" description="GATA-type" evidence="10">
    <location>
        <begin position="265"/>
        <end position="301"/>
    </location>
</feature>
<keyword evidence="9" id="KW-1133">Transmembrane helix</keyword>
<evidence type="ECO:0000259" key="10">
    <source>
        <dbReference type="PROSITE" id="PS50114"/>
    </source>
</evidence>
<accession>A0AAP0QC16</accession>
<evidence type="ECO:0000256" key="3">
    <source>
        <dbReference type="ARBA" id="ARBA00022833"/>
    </source>
</evidence>
<evidence type="ECO:0000256" key="6">
    <source>
        <dbReference type="ARBA" id="ARBA00023163"/>
    </source>
</evidence>
<dbReference type="GO" id="GO:0043565">
    <property type="term" value="F:sequence-specific DNA binding"/>
    <property type="evidence" value="ECO:0007669"/>
    <property type="project" value="InterPro"/>
</dbReference>
<protein>
    <recommendedName>
        <fullName evidence="10">GATA-type domain-containing protein</fullName>
    </recommendedName>
</protein>
<evidence type="ECO:0000313" key="11">
    <source>
        <dbReference type="EMBL" id="KAK9170516.1"/>
    </source>
</evidence>
<feature type="transmembrane region" description="Helical" evidence="9">
    <location>
        <begin position="6"/>
        <end position="27"/>
    </location>
</feature>
<keyword evidence="4" id="KW-0805">Transcription regulation</keyword>
<reference evidence="11 12" key="1">
    <citation type="submission" date="2024-01" db="EMBL/GenBank/DDBJ databases">
        <title>Genome assemblies of Stephania.</title>
        <authorList>
            <person name="Yang L."/>
        </authorList>
    </citation>
    <scope>NUCLEOTIDE SEQUENCE [LARGE SCALE GENOMIC DNA]</scope>
    <source>
        <strain evidence="11">YNDBR</strain>
        <tissue evidence="11">Leaf</tissue>
    </source>
</reference>
<dbReference type="InterPro" id="IPR013088">
    <property type="entry name" value="Znf_NHR/GATA"/>
</dbReference>
<gene>
    <name evidence="11" type="ORF">Syun_002656</name>
</gene>
<dbReference type="PANTHER" id="PTHR46813">
    <property type="entry name" value="GATA TRANSCRIPTION FACTOR 18"/>
    <property type="match status" value="1"/>
</dbReference>
<evidence type="ECO:0000256" key="2">
    <source>
        <dbReference type="ARBA" id="ARBA00022771"/>
    </source>
</evidence>
<dbReference type="GO" id="GO:0006355">
    <property type="term" value="P:regulation of DNA-templated transcription"/>
    <property type="evidence" value="ECO:0007669"/>
    <property type="project" value="InterPro"/>
</dbReference>
<dbReference type="InterPro" id="IPR000679">
    <property type="entry name" value="Znf_GATA"/>
</dbReference>
<dbReference type="Proteomes" id="UP001420932">
    <property type="component" value="Unassembled WGS sequence"/>
</dbReference>
<proteinExistence type="inferred from homology"/>
<dbReference type="Pfam" id="PF00320">
    <property type="entry name" value="GATA"/>
    <property type="match status" value="1"/>
</dbReference>
<sequence length="331" mass="36903">MTINPSSIQVFIFFYSQSIARLTLLAIHAYKYMLLFLLITILITGSFLLFLAGSPLMDFVRMSFEGDEVVREQDLIGQLELLQNGNAVGESTVDCTLKLGLPCNDPPVVLEPVLANASAHHRRYSPSVPNHLYMVNGVIPSTYYGVTGCVHPNQVMMNNYPTMQNQRGVLNAPYNNIAIQGNMDPRISRIGPVHLAGMINLNARSVDPNFRCYATPIAMSSINGITRPNIYYNNINSGLGRGHSPMLAPKQKCDRDINVYSVDDEPDNNMCTKCHTSDTPMWRKGPDGSKSLCNACGLRFRKELKRKKEMEDVKRKGQLKGVSCSKSRTCY</sequence>
<name>A0AAP0QC16_9MAGN</name>
<dbReference type="GO" id="GO:0008270">
    <property type="term" value="F:zinc ion binding"/>
    <property type="evidence" value="ECO:0007669"/>
    <property type="project" value="UniProtKB-KW"/>
</dbReference>
<keyword evidence="6" id="KW-0804">Transcription</keyword>
<evidence type="ECO:0000313" key="12">
    <source>
        <dbReference type="Proteomes" id="UP001420932"/>
    </source>
</evidence>
<keyword evidence="5" id="KW-0238">DNA-binding</keyword>
<keyword evidence="2 8" id="KW-0863">Zinc-finger</keyword>
<dbReference type="EMBL" id="JBBNAF010000001">
    <property type="protein sequence ID" value="KAK9170516.1"/>
    <property type="molecule type" value="Genomic_DNA"/>
</dbReference>
<dbReference type="SUPFAM" id="SSF57716">
    <property type="entry name" value="Glucocorticoid receptor-like (DNA-binding domain)"/>
    <property type="match status" value="1"/>
</dbReference>
<evidence type="ECO:0000256" key="8">
    <source>
        <dbReference type="PROSITE-ProRule" id="PRU00094"/>
    </source>
</evidence>
<dbReference type="Gene3D" id="3.30.50.10">
    <property type="entry name" value="Erythroid Transcription Factor GATA-1, subunit A"/>
    <property type="match status" value="1"/>
</dbReference>
<evidence type="ECO:0000256" key="5">
    <source>
        <dbReference type="ARBA" id="ARBA00023125"/>
    </source>
</evidence>
<keyword evidence="3" id="KW-0862">Zinc</keyword>
<comment type="similarity">
    <text evidence="7">Belongs to the type IV zinc-finger family. Class B subfamily.</text>
</comment>
<keyword evidence="9" id="KW-0812">Transmembrane</keyword>
<dbReference type="AlphaFoldDB" id="A0AAP0QC16"/>
<organism evidence="11 12">
    <name type="scientific">Stephania yunnanensis</name>
    <dbReference type="NCBI Taxonomy" id="152371"/>
    <lineage>
        <taxon>Eukaryota</taxon>
        <taxon>Viridiplantae</taxon>
        <taxon>Streptophyta</taxon>
        <taxon>Embryophyta</taxon>
        <taxon>Tracheophyta</taxon>
        <taxon>Spermatophyta</taxon>
        <taxon>Magnoliopsida</taxon>
        <taxon>Ranunculales</taxon>
        <taxon>Menispermaceae</taxon>
        <taxon>Menispermoideae</taxon>
        <taxon>Cissampelideae</taxon>
        <taxon>Stephania</taxon>
    </lineage>
</organism>
<dbReference type="PANTHER" id="PTHR46813:SF16">
    <property type="entry name" value="GATA TRANSCRIPTION FACTOR 18"/>
    <property type="match status" value="1"/>
</dbReference>
<keyword evidence="12" id="KW-1185">Reference proteome</keyword>
<evidence type="ECO:0000256" key="1">
    <source>
        <dbReference type="ARBA" id="ARBA00022723"/>
    </source>
</evidence>
<dbReference type="PROSITE" id="PS50114">
    <property type="entry name" value="GATA_ZN_FINGER_2"/>
    <property type="match status" value="1"/>
</dbReference>